<protein>
    <recommendedName>
        <fullName evidence="4">Large ribosomal subunit protein bL17m</fullName>
    </recommendedName>
    <alternativeName>
        <fullName evidence="5">39S ribosomal protein L17, mitochondrial</fullName>
    </alternativeName>
</protein>
<evidence type="ECO:0000313" key="6">
    <source>
        <dbReference type="EMBL" id="NOV46719.1"/>
    </source>
</evidence>
<sequence>MNQADVTKLVSRLRVPVSAHVRKLKNPDGPEGRLRKLRKTVTALIKYERIELNYNRADEARGYAERLISDAIRHGDTHKETMEMADYWILEKQFVHKLFKVLVPRFENYDISYTKLYKAPREYPCRHYGRSVLELRGNPFPPLSQDYSGNRNLLHNVLLDEARKEYRAKKYAEMAEKMEKNSSDTIVQEQ</sequence>
<dbReference type="InterPro" id="IPR036373">
    <property type="entry name" value="Ribosomal_bL17_sf"/>
</dbReference>
<dbReference type="GO" id="GO:0005762">
    <property type="term" value="C:mitochondrial large ribosomal subunit"/>
    <property type="evidence" value="ECO:0007669"/>
    <property type="project" value="TreeGrafter"/>
</dbReference>
<dbReference type="Gene3D" id="3.90.1030.10">
    <property type="entry name" value="Ribosomal protein L17"/>
    <property type="match status" value="1"/>
</dbReference>
<keyword evidence="3" id="KW-0687">Ribonucleoprotein</keyword>
<evidence type="ECO:0000256" key="5">
    <source>
        <dbReference type="ARBA" id="ARBA00035413"/>
    </source>
</evidence>
<reference evidence="6" key="1">
    <citation type="submission" date="2020-03" db="EMBL/GenBank/DDBJ databases">
        <title>Transcriptomic Profiling of the Digestive Tract of the Rat Flea, Xenopsylla cheopis, Following Blood Feeding and Infection with Yersinia pestis.</title>
        <authorList>
            <person name="Bland D.M."/>
            <person name="Martens C.A."/>
            <person name="Virtaneva K."/>
            <person name="Kanakabandi K."/>
            <person name="Long D."/>
            <person name="Rosenke R."/>
            <person name="Saturday G.A."/>
            <person name="Hoyt F.H."/>
            <person name="Bruno D.P."/>
            <person name="Ribeiro J.M.C."/>
            <person name="Hinnebusch J."/>
        </authorList>
    </citation>
    <scope>NUCLEOTIDE SEQUENCE</scope>
</reference>
<keyword evidence="2 6" id="KW-0689">Ribosomal protein</keyword>
<evidence type="ECO:0000256" key="1">
    <source>
        <dbReference type="ARBA" id="ARBA00008777"/>
    </source>
</evidence>
<dbReference type="FunFam" id="3.90.1030.10:FF:000009">
    <property type="entry name" value="39S ribosomal protein L17, mitochondrial"/>
    <property type="match status" value="1"/>
</dbReference>
<dbReference type="Pfam" id="PF01196">
    <property type="entry name" value="Ribosomal_L17"/>
    <property type="match status" value="1"/>
</dbReference>
<evidence type="ECO:0000256" key="4">
    <source>
        <dbReference type="ARBA" id="ARBA00035290"/>
    </source>
</evidence>
<organism evidence="6">
    <name type="scientific">Xenopsylla cheopis</name>
    <name type="common">Oriental rat flea</name>
    <name type="synonym">Pulex cheopis</name>
    <dbReference type="NCBI Taxonomy" id="163159"/>
    <lineage>
        <taxon>Eukaryota</taxon>
        <taxon>Metazoa</taxon>
        <taxon>Ecdysozoa</taxon>
        <taxon>Arthropoda</taxon>
        <taxon>Hexapoda</taxon>
        <taxon>Insecta</taxon>
        <taxon>Pterygota</taxon>
        <taxon>Neoptera</taxon>
        <taxon>Endopterygota</taxon>
        <taxon>Siphonaptera</taxon>
        <taxon>Pulicidae</taxon>
        <taxon>Xenopsyllinae</taxon>
        <taxon>Xenopsylla</taxon>
    </lineage>
</organism>
<dbReference type="GO" id="GO:0003735">
    <property type="term" value="F:structural constituent of ribosome"/>
    <property type="evidence" value="ECO:0007669"/>
    <property type="project" value="InterPro"/>
</dbReference>
<proteinExistence type="inferred from homology"/>
<dbReference type="PANTHER" id="PTHR14413:SF16">
    <property type="entry name" value="LARGE RIBOSOMAL SUBUNIT PROTEIN BL17M"/>
    <property type="match status" value="1"/>
</dbReference>
<accession>A0A6M2DK64</accession>
<evidence type="ECO:0000256" key="3">
    <source>
        <dbReference type="ARBA" id="ARBA00023274"/>
    </source>
</evidence>
<dbReference type="SUPFAM" id="SSF64263">
    <property type="entry name" value="Prokaryotic ribosomal protein L17"/>
    <property type="match status" value="1"/>
</dbReference>
<dbReference type="GO" id="GO:0006412">
    <property type="term" value="P:translation"/>
    <property type="evidence" value="ECO:0007669"/>
    <property type="project" value="InterPro"/>
</dbReference>
<evidence type="ECO:0000256" key="2">
    <source>
        <dbReference type="ARBA" id="ARBA00022980"/>
    </source>
</evidence>
<dbReference type="InterPro" id="IPR000456">
    <property type="entry name" value="Ribosomal_bL17"/>
</dbReference>
<name>A0A6M2DK64_XENCH</name>
<dbReference type="EMBL" id="GIIL01002993">
    <property type="protein sequence ID" value="NOV46719.1"/>
    <property type="molecule type" value="Transcribed_RNA"/>
</dbReference>
<comment type="similarity">
    <text evidence="1">Belongs to the bacterial ribosomal protein bL17 family.</text>
</comment>
<dbReference type="AlphaFoldDB" id="A0A6M2DK64"/>
<dbReference type="PANTHER" id="PTHR14413">
    <property type="entry name" value="RIBOSOMAL PROTEIN L17"/>
    <property type="match status" value="1"/>
</dbReference>